<accession>A0AAE3HKJ3</accession>
<dbReference type="SUPFAM" id="SSF54427">
    <property type="entry name" value="NTF2-like"/>
    <property type="match status" value="1"/>
</dbReference>
<evidence type="ECO:0000313" key="2">
    <source>
        <dbReference type="EMBL" id="MCS3904050.1"/>
    </source>
</evidence>
<evidence type="ECO:0000259" key="1">
    <source>
        <dbReference type="Pfam" id="PF13474"/>
    </source>
</evidence>
<proteinExistence type="predicted"/>
<sequence length="132" mass="15110">MRRETLLFANDQFYLAFNNSDYELMEALWARQAPVFCIHPGWPALTDRESVMESWERILSGDESPDIGHDNVRVFDHGHYASVVCYETVGDNRLVATNAFIEEDGEIRMVMHQAGGCTEAPEPEPQVKPYMQ</sequence>
<dbReference type="Gene3D" id="3.10.450.50">
    <property type="match status" value="1"/>
</dbReference>
<dbReference type="PANTHER" id="PTHR34957:SF1">
    <property type="entry name" value="NUCLEAR TRANSPORT FACTOR 2 (NTF2) FAMILY PROTEIN"/>
    <property type="match status" value="1"/>
</dbReference>
<comment type="caution">
    <text evidence="2">The sequence shown here is derived from an EMBL/GenBank/DDBJ whole genome shotgun (WGS) entry which is preliminary data.</text>
</comment>
<protein>
    <recommendedName>
        <fullName evidence="1">SnoaL-like domain-containing protein</fullName>
    </recommendedName>
</protein>
<dbReference type="AlphaFoldDB" id="A0AAE3HKJ3"/>
<dbReference type="PANTHER" id="PTHR34957">
    <property type="entry name" value="NUCLEAR TRANSPORT FACTOR 2 (NTF2) FAMILY PROTEIN"/>
    <property type="match status" value="1"/>
</dbReference>
<gene>
    <name evidence="2" type="ORF">J2T55_002083</name>
</gene>
<evidence type="ECO:0000313" key="3">
    <source>
        <dbReference type="Proteomes" id="UP001204445"/>
    </source>
</evidence>
<dbReference type="Proteomes" id="UP001204445">
    <property type="component" value="Unassembled WGS sequence"/>
</dbReference>
<dbReference type="Pfam" id="PF13474">
    <property type="entry name" value="SnoaL_3"/>
    <property type="match status" value="1"/>
</dbReference>
<reference evidence="2" key="1">
    <citation type="submission" date="2022-08" db="EMBL/GenBank/DDBJ databases">
        <title>Genomic Encyclopedia of Type Strains, Phase III (KMG-III): the genomes of soil and plant-associated and newly described type strains.</title>
        <authorList>
            <person name="Whitman W."/>
        </authorList>
    </citation>
    <scope>NUCLEOTIDE SEQUENCE</scope>
    <source>
        <strain evidence="2">HMT 1</strain>
    </source>
</reference>
<dbReference type="RefSeq" id="WP_259056155.1">
    <property type="nucleotide sequence ID" value="NZ_JANUCT010000015.1"/>
</dbReference>
<name>A0AAE3HKJ3_9GAMM</name>
<dbReference type="InterPro" id="IPR037401">
    <property type="entry name" value="SnoaL-like"/>
</dbReference>
<feature type="domain" description="SnoaL-like" evidence="1">
    <location>
        <begin position="9"/>
        <end position="113"/>
    </location>
</feature>
<organism evidence="2 3">
    <name type="scientific">Methylohalomonas lacus</name>
    <dbReference type="NCBI Taxonomy" id="398773"/>
    <lineage>
        <taxon>Bacteria</taxon>
        <taxon>Pseudomonadati</taxon>
        <taxon>Pseudomonadota</taxon>
        <taxon>Gammaproteobacteria</taxon>
        <taxon>Methylohalomonadales</taxon>
        <taxon>Methylohalomonadaceae</taxon>
        <taxon>Methylohalomonas</taxon>
    </lineage>
</organism>
<dbReference type="InterPro" id="IPR032710">
    <property type="entry name" value="NTF2-like_dom_sf"/>
</dbReference>
<keyword evidence="3" id="KW-1185">Reference proteome</keyword>
<dbReference type="EMBL" id="JANUCT010000015">
    <property type="protein sequence ID" value="MCS3904050.1"/>
    <property type="molecule type" value="Genomic_DNA"/>
</dbReference>